<reference evidence="2 3" key="1">
    <citation type="submission" date="2019-03" db="EMBL/GenBank/DDBJ databases">
        <title>Diversity of the mouse oral microbiome.</title>
        <authorList>
            <person name="Joseph S."/>
            <person name="Aduse-Opoku J."/>
            <person name="Curtis M."/>
            <person name="Wade W."/>
            <person name="Hashim A."/>
        </authorList>
    </citation>
    <scope>NUCLEOTIDE SEQUENCE [LARGE SCALE GENOMIC DNA]</scope>
    <source>
        <strain evidence="3">irhom_31</strain>
    </source>
</reference>
<dbReference type="AlphaFoldDB" id="A0A4Y9F420"/>
<protein>
    <recommendedName>
        <fullName evidence="1">AbiEi antitoxin N-terminal domain-containing protein</fullName>
    </recommendedName>
</protein>
<proteinExistence type="predicted"/>
<comment type="caution">
    <text evidence="2">The sequence shown here is derived from an EMBL/GenBank/DDBJ whole genome shotgun (WGS) entry which is preliminary data.</text>
</comment>
<dbReference type="EMBL" id="SPQC01000015">
    <property type="protein sequence ID" value="TFU22647.1"/>
    <property type="molecule type" value="Genomic_DNA"/>
</dbReference>
<organism evidence="2 3">
    <name type="scientific">Rothia nasimurium</name>
    <dbReference type="NCBI Taxonomy" id="85336"/>
    <lineage>
        <taxon>Bacteria</taxon>
        <taxon>Bacillati</taxon>
        <taxon>Actinomycetota</taxon>
        <taxon>Actinomycetes</taxon>
        <taxon>Micrococcales</taxon>
        <taxon>Micrococcaceae</taxon>
        <taxon>Rothia</taxon>
    </lineage>
</organism>
<dbReference type="RefSeq" id="WP_135012257.1">
    <property type="nucleotide sequence ID" value="NZ_JADGLK010000015.1"/>
</dbReference>
<dbReference type="InterPro" id="IPR025159">
    <property type="entry name" value="AbiEi_N"/>
</dbReference>
<evidence type="ECO:0000313" key="2">
    <source>
        <dbReference type="EMBL" id="TFU22647.1"/>
    </source>
</evidence>
<dbReference type="OrthoDB" id="3356078at2"/>
<evidence type="ECO:0000259" key="1">
    <source>
        <dbReference type="Pfam" id="PF13338"/>
    </source>
</evidence>
<dbReference type="Proteomes" id="UP000297951">
    <property type="component" value="Unassembled WGS sequence"/>
</dbReference>
<sequence length="260" mass="29106">MAFEEVREIAAEQYGLFTTAQAENLDLARLKVHRLAQAGRIRQVRRGVYSTEPFQSDNLEDLRAAWLSLDPAKTVAERLADDACAVAATSSAAHVFGVGNLMTYKHEFFSPQRKQSRADDLHIRVRTIPAADLATVQGIRITTVTRTVLDLLADGEELEHVSALLLGAVQKNLDVDWQRLHKESARFEKVYGINGSTIFSALFSAASNEVEQASFAQDIARQSFPDVSEQVAKMWSQQLELMLHNITENYPPPRPRFPQK</sequence>
<feature type="domain" description="AbiEi antitoxin N-terminal" evidence="1">
    <location>
        <begin position="4"/>
        <end position="49"/>
    </location>
</feature>
<dbReference type="Pfam" id="PF13338">
    <property type="entry name" value="AbiEi_4"/>
    <property type="match status" value="1"/>
</dbReference>
<gene>
    <name evidence="2" type="ORF">E4U03_05520</name>
</gene>
<name>A0A4Y9F420_9MICC</name>
<accession>A0A4Y9F420</accession>
<evidence type="ECO:0000313" key="3">
    <source>
        <dbReference type="Proteomes" id="UP000297951"/>
    </source>
</evidence>